<dbReference type="SUPFAM" id="SSF52833">
    <property type="entry name" value="Thioredoxin-like"/>
    <property type="match status" value="1"/>
</dbReference>
<dbReference type="InterPro" id="IPR036249">
    <property type="entry name" value="Thioredoxin-like_sf"/>
</dbReference>
<dbReference type="InterPro" id="IPR051790">
    <property type="entry name" value="Cytochrome_c-biogenesis_DsbD"/>
</dbReference>
<comment type="caution">
    <text evidence="3">The sequence shown here is derived from an EMBL/GenBank/DDBJ whole genome shotgun (WGS) entry which is preliminary data.</text>
</comment>
<reference evidence="3" key="1">
    <citation type="submission" date="2020-04" db="EMBL/GenBank/DDBJ databases">
        <authorList>
            <person name="Zhang T."/>
        </authorList>
    </citation>
    <scope>NUCLEOTIDE SEQUENCE</scope>
    <source>
        <strain evidence="3">HKST-UBA80</strain>
    </source>
</reference>
<evidence type="ECO:0000313" key="4">
    <source>
        <dbReference type="Proteomes" id="UP000714817"/>
    </source>
</evidence>
<reference evidence="3" key="2">
    <citation type="journal article" date="2021" name="Microbiome">
        <title>Successional dynamics and alternative stable states in a saline activated sludge microbial community over 9 years.</title>
        <authorList>
            <person name="Wang Y."/>
            <person name="Ye J."/>
            <person name="Ju F."/>
            <person name="Liu L."/>
            <person name="Boyd J.A."/>
            <person name="Deng Y."/>
            <person name="Parks D.H."/>
            <person name="Jiang X."/>
            <person name="Yin X."/>
            <person name="Woodcroft B.J."/>
            <person name="Tyson G.W."/>
            <person name="Hugenholtz P."/>
            <person name="Polz M.F."/>
            <person name="Zhang T."/>
        </authorList>
    </citation>
    <scope>NUCLEOTIDE SEQUENCE</scope>
    <source>
        <strain evidence="3">HKST-UBA80</strain>
    </source>
</reference>
<keyword evidence="2" id="KW-0812">Transmembrane</keyword>
<gene>
    <name evidence="3" type="ORF">KDA10_00600</name>
</gene>
<evidence type="ECO:0000256" key="2">
    <source>
        <dbReference type="SAM" id="Phobius"/>
    </source>
</evidence>
<feature type="transmembrane region" description="Helical" evidence="2">
    <location>
        <begin position="262"/>
        <end position="284"/>
    </location>
</feature>
<keyword evidence="2" id="KW-0472">Membrane</keyword>
<keyword evidence="1" id="KW-0175">Coiled coil</keyword>
<accession>A0A955E1M2</accession>
<evidence type="ECO:0000256" key="1">
    <source>
        <dbReference type="SAM" id="Coils"/>
    </source>
</evidence>
<feature type="transmembrane region" description="Helical" evidence="2">
    <location>
        <begin position="148"/>
        <end position="179"/>
    </location>
</feature>
<feature type="transmembrane region" description="Helical" evidence="2">
    <location>
        <begin position="307"/>
        <end position="327"/>
    </location>
</feature>
<keyword evidence="2" id="KW-1133">Transmembrane helix</keyword>
<feature type="transmembrane region" description="Helical" evidence="2">
    <location>
        <begin position="220"/>
        <end position="241"/>
    </location>
</feature>
<feature type="coiled-coil region" evidence="1">
    <location>
        <begin position="112"/>
        <end position="142"/>
    </location>
</feature>
<dbReference type="PANTHER" id="PTHR31272">
    <property type="entry name" value="CYTOCHROME C-TYPE BIOGENESIS PROTEIN HI_1454-RELATED"/>
    <property type="match status" value="1"/>
</dbReference>
<dbReference type="Proteomes" id="UP000714817">
    <property type="component" value="Unassembled WGS sequence"/>
</dbReference>
<sequence length="368" mass="40222">MRQFSLKFLLFIFVLLGSVASGMFAVGASYSGDKIYFFYGQGCPHCEVVEEYFTDNNIYSKYQIDKKEIYGNKENARLLISVLSELGYPTDQIGVPTVVVGSEVLVGDKIIIESFESAAENLKNSQNNLNKEIENIKKTENTAALPNLTVIAVAGAAIVDAINPCAFAVLLILMTTVLARGSAKEALKSGLAFSLAIFVSYLLMGIGAYTALSYGNIGKLLVRVIGIVAIVLGLFNIKDFFWYGKVFLIEVPLSWRPRMKKLINSVTSPVGALFTGFIVSLFLLPCTSGPYIVILGLLANSSAKPQALAYLALYNIIFVSPMILITLAVYRGMDPAKLETLRQKNLRILHLFAGIILLVLGFFTITSF</sequence>
<feature type="transmembrane region" description="Helical" evidence="2">
    <location>
        <begin position="191"/>
        <end position="214"/>
    </location>
</feature>
<dbReference type="AlphaFoldDB" id="A0A955E1M2"/>
<feature type="transmembrane region" description="Helical" evidence="2">
    <location>
        <begin position="348"/>
        <end position="365"/>
    </location>
</feature>
<protein>
    <submittedName>
        <fullName evidence="3">Cytochrome c biogenesis protein</fullName>
    </submittedName>
</protein>
<dbReference type="Gene3D" id="3.40.30.10">
    <property type="entry name" value="Glutaredoxin"/>
    <property type="match status" value="1"/>
</dbReference>
<dbReference type="PANTHER" id="PTHR31272:SF9">
    <property type="entry name" value="BLL1027 PROTEIN"/>
    <property type="match status" value="1"/>
</dbReference>
<evidence type="ECO:0000313" key="3">
    <source>
        <dbReference type="EMBL" id="MCA9301853.1"/>
    </source>
</evidence>
<dbReference type="PROSITE" id="PS51354">
    <property type="entry name" value="GLUTAREDOXIN_2"/>
    <property type="match status" value="1"/>
</dbReference>
<dbReference type="EMBL" id="JAGQNY010000002">
    <property type="protein sequence ID" value="MCA9301853.1"/>
    <property type="molecule type" value="Genomic_DNA"/>
</dbReference>
<proteinExistence type="predicted"/>
<organism evidence="3 4">
    <name type="scientific">candidate division WWE3 bacterium</name>
    <dbReference type="NCBI Taxonomy" id="2053526"/>
    <lineage>
        <taxon>Bacteria</taxon>
        <taxon>Katanobacteria</taxon>
    </lineage>
</organism>
<name>A0A955E1M2_UNCKA</name>